<dbReference type="Pfam" id="PF01668">
    <property type="entry name" value="SmpB"/>
    <property type="match status" value="1"/>
</dbReference>
<keyword evidence="5" id="KW-1185">Reference proteome</keyword>
<dbReference type="GO" id="GO:0003723">
    <property type="term" value="F:RNA binding"/>
    <property type="evidence" value="ECO:0007669"/>
    <property type="project" value="UniProtKB-UniRule"/>
</dbReference>
<dbReference type="PROSITE" id="PS01317">
    <property type="entry name" value="SSRP"/>
    <property type="match status" value="1"/>
</dbReference>
<dbReference type="Proteomes" id="UP000256856">
    <property type="component" value="Chromosome"/>
</dbReference>
<dbReference type="NCBIfam" id="TIGR00086">
    <property type="entry name" value="smpB"/>
    <property type="match status" value="1"/>
</dbReference>
<accession>A0A346DZQ6</accession>
<comment type="similarity">
    <text evidence="3">Belongs to the SmpB family.</text>
</comment>
<dbReference type="InterPro" id="IPR023620">
    <property type="entry name" value="SmpB"/>
</dbReference>
<dbReference type="PANTHER" id="PTHR30308:SF2">
    <property type="entry name" value="SSRA-BINDING PROTEIN"/>
    <property type="match status" value="1"/>
</dbReference>
<evidence type="ECO:0000313" key="4">
    <source>
        <dbReference type="EMBL" id="AXN02211.1"/>
    </source>
</evidence>
<reference evidence="4 5" key="1">
    <citation type="submission" date="2018-03" db="EMBL/GenBank/DDBJ databases">
        <title>A parallel universe: an anciently diverged bacterial symbiosis in a Hawaiian planthopper (Hemiptera: Cixiidae) reveals rearranged nutritional responsibilities.</title>
        <authorList>
            <person name="Bennett G."/>
            <person name="Mao M."/>
        </authorList>
    </citation>
    <scope>NUCLEOTIDE SEQUENCE [LARGE SCALE GENOMIC DNA]</scope>
    <source>
        <strain evidence="4 5">OLIH</strain>
    </source>
</reference>
<protein>
    <recommendedName>
        <fullName evidence="3">SsrA-binding protein</fullName>
    </recommendedName>
    <alternativeName>
        <fullName evidence="3">Small protein B</fullName>
    </alternativeName>
</protein>
<proteinExistence type="inferred from homology"/>
<dbReference type="GO" id="GO:0070929">
    <property type="term" value="P:trans-translation"/>
    <property type="evidence" value="ECO:0007669"/>
    <property type="project" value="UniProtKB-UniRule"/>
</dbReference>
<keyword evidence="1 3" id="KW-0963">Cytoplasm</keyword>
<dbReference type="SUPFAM" id="SSF74982">
    <property type="entry name" value="Small protein B (SmpB)"/>
    <property type="match status" value="1"/>
</dbReference>
<sequence length="167" mass="19971">MHNFFDSFFLFIFLNMVILDRQVICKNKNILYNYFIKDNLIAGLVLQGWEVKSLRLNKVNINNSYVTIINGEAFVVGLHIQPLFNIKSDNLNLSRYRKLLLSKNELEFLYGNLNKNRHTLVVISLFWKRSWCKLNIGIGIGKKLKDKRYAIKQRDWNRYKERLIKRN</sequence>
<dbReference type="Gene3D" id="2.40.280.10">
    <property type="match status" value="1"/>
</dbReference>
<keyword evidence="2 3" id="KW-0694">RNA-binding</keyword>
<dbReference type="GO" id="GO:0005829">
    <property type="term" value="C:cytosol"/>
    <property type="evidence" value="ECO:0007669"/>
    <property type="project" value="TreeGrafter"/>
</dbReference>
<dbReference type="HAMAP" id="MF_00023">
    <property type="entry name" value="SmpB"/>
    <property type="match status" value="1"/>
</dbReference>
<dbReference type="NCBIfam" id="NF003843">
    <property type="entry name" value="PRK05422.1"/>
    <property type="match status" value="1"/>
</dbReference>
<organism evidence="4 5">
    <name type="scientific">Candidatus Purcelliella pentastirinorum</name>
    <dbReference type="NCBI Taxonomy" id="472834"/>
    <lineage>
        <taxon>Bacteria</taxon>
        <taxon>Pseudomonadati</taxon>
        <taxon>Pseudomonadota</taxon>
        <taxon>Gammaproteobacteria</taxon>
        <taxon>Enterobacterales</taxon>
        <taxon>Enterobacteriaceae</taxon>
        <taxon>Candidatus Purcelliella</taxon>
    </lineage>
</organism>
<evidence type="ECO:0000256" key="3">
    <source>
        <dbReference type="HAMAP-Rule" id="MF_00023"/>
    </source>
</evidence>
<dbReference type="InterPro" id="IPR000037">
    <property type="entry name" value="SsrA-bd_prot"/>
</dbReference>
<dbReference type="EMBL" id="CP028374">
    <property type="protein sequence ID" value="AXN02211.1"/>
    <property type="molecule type" value="Genomic_DNA"/>
</dbReference>
<evidence type="ECO:0000256" key="1">
    <source>
        <dbReference type="ARBA" id="ARBA00022490"/>
    </source>
</evidence>
<dbReference type="KEGG" id="ppet:C9I82_245"/>
<evidence type="ECO:0000313" key="5">
    <source>
        <dbReference type="Proteomes" id="UP000256856"/>
    </source>
</evidence>
<comment type="function">
    <text evidence="3">Required for rescue of stalled ribosomes mediated by trans-translation. Binds to transfer-messenger RNA (tmRNA), required for stable association of tmRNA with ribosomes. tmRNA and SmpB together mimic tRNA shape, replacing the anticodon stem-loop with SmpB. tmRNA is encoded by the ssrA gene; the 2 termini fold to resemble tRNA(Ala) and it encodes a 'tag peptide', a short internal open reading frame. During trans-translation Ala-aminoacylated tmRNA acts like a tRNA, entering the A-site of stalled ribosomes, displacing the stalled mRNA. The ribosome then switches to translate the ORF on the tmRNA; the nascent peptide is terminated with the 'tag peptide' encoded by the tmRNA and targeted for degradation. The ribosome is freed to recommence translation, which seems to be the essential function of trans-translation.</text>
</comment>
<comment type="subcellular location">
    <subcellularLocation>
        <location evidence="3">Cytoplasm</location>
    </subcellularLocation>
    <text evidence="3">The tmRNA-SmpB complex associates with stalled 70S ribosomes.</text>
</comment>
<dbReference type="CDD" id="cd09294">
    <property type="entry name" value="SmpB"/>
    <property type="match status" value="1"/>
</dbReference>
<gene>
    <name evidence="3" type="primary">smpB</name>
    <name evidence="4" type="ORF">C9I82_245</name>
</gene>
<evidence type="ECO:0000256" key="2">
    <source>
        <dbReference type="ARBA" id="ARBA00022884"/>
    </source>
</evidence>
<dbReference type="PANTHER" id="PTHR30308">
    <property type="entry name" value="TMRNA-BINDING COMPONENT OF TRANS-TRANSLATION TAGGING COMPLEX"/>
    <property type="match status" value="1"/>
</dbReference>
<dbReference type="InterPro" id="IPR020081">
    <property type="entry name" value="SsrA-bd_prot_CS"/>
</dbReference>
<name>A0A346DZQ6_9ENTR</name>
<dbReference type="AlphaFoldDB" id="A0A346DZQ6"/>
<dbReference type="GO" id="GO:0070930">
    <property type="term" value="P:trans-translation-dependent protein tagging"/>
    <property type="evidence" value="ECO:0007669"/>
    <property type="project" value="TreeGrafter"/>
</dbReference>